<keyword evidence="3" id="KW-1185">Reference proteome</keyword>
<feature type="compositionally biased region" description="Low complexity" evidence="1">
    <location>
        <begin position="47"/>
        <end position="58"/>
    </location>
</feature>
<dbReference type="EMBL" id="CAJGYM010000095">
    <property type="protein sequence ID" value="CAD6197484.1"/>
    <property type="molecule type" value="Genomic_DNA"/>
</dbReference>
<feature type="region of interest" description="Disordered" evidence="1">
    <location>
        <begin position="1"/>
        <end position="79"/>
    </location>
</feature>
<name>A0A8S1HNB2_9PELO</name>
<evidence type="ECO:0000256" key="1">
    <source>
        <dbReference type="SAM" id="MobiDB-lite"/>
    </source>
</evidence>
<accession>A0A8S1HNB2</accession>
<evidence type="ECO:0000313" key="3">
    <source>
        <dbReference type="Proteomes" id="UP000835052"/>
    </source>
</evidence>
<proteinExistence type="predicted"/>
<sequence>MRARCGIASRRPSKQRQRGAVERRRTGEHEDGDRTYDLVIPSPPPLHCSSLPLLRRSPASNTTPRAHSLMFGGALKDHI</sequence>
<comment type="caution">
    <text evidence="2">The sequence shown here is derived from an EMBL/GenBank/DDBJ whole genome shotgun (WGS) entry which is preliminary data.</text>
</comment>
<feature type="compositionally biased region" description="Basic and acidic residues" evidence="1">
    <location>
        <begin position="19"/>
        <end position="36"/>
    </location>
</feature>
<dbReference type="AlphaFoldDB" id="A0A8S1HNB2"/>
<reference evidence="2" key="1">
    <citation type="submission" date="2020-10" db="EMBL/GenBank/DDBJ databases">
        <authorList>
            <person name="Kikuchi T."/>
        </authorList>
    </citation>
    <scope>NUCLEOTIDE SEQUENCE</scope>
    <source>
        <strain evidence="2">NKZ352</strain>
    </source>
</reference>
<evidence type="ECO:0000313" key="2">
    <source>
        <dbReference type="EMBL" id="CAD6197484.1"/>
    </source>
</evidence>
<protein>
    <submittedName>
        <fullName evidence="2">Uncharacterized protein</fullName>
    </submittedName>
</protein>
<organism evidence="2 3">
    <name type="scientific">Caenorhabditis auriculariae</name>
    <dbReference type="NCBI Taxonomy" id="2777116"/>
    <lineage>
        <taxon>Eukaryota</taxon>
        <taxon>Metazoa</taxon>
        <taxon>Ecdysozoa</taxon>
        <taxon>Nematoda</taxon>
        <taxon>Chromadorea</taxon>
        <taxon>Rhabditida</taxon>
        <taxon>Rhabditina</taxon>
        <taxon>Rhabditomorpha</taxon>
        <taxon>Rhabditoidea</taxon>
        <taxon>Rhabditidae</taxon>
        <taxon>Peloderinae</taxon>
        <taxon>Caenorhabditis</taxon>
    </lineage>
</organism>
<gene>
    <name evidence="2" type="ORF">CAUJ_LOCUS13393</name>
</gene>
<dbReference type="Proteomes" id="UP000835052">
    <property type="component" value="Unassembled WGS sequence"/>
</dbReference>